<sequence length="1424" mass="159634">MAMEGNQARLEGLVPRQYQEEVFSRAQKGNIIAALDTGSGKTLISLLLIKWIASLEKSRGKTVIFLVPKVTLVEQQHAFIQRNSSLRVGKLHGAQELDLSDRTGWRKRIEGCDVLVMTAQIFLNILTHSLWKMEKVALMIFDECHHARKNHPYNGILREYGHCPTALRPKIFGMTASPIWNVKDPLGSLAVLEANLDAKVTAVREHVQELAMYSHKALEMVKEYPAPPEIFHGYPSPTIYECFKVVDQKTWDHLDIPWTNIEIRYQVTLNNLGPYCASMFLYLEMQHHVACVIAEMKTKLLEASDDAMTVDDVDASSSQAPKEPPQELFMVIDVLLDFQKFFPADASELTVPTPVPLEWCTPKVKVLVDMLLAYVTRFPAFQCIIFVEQRQVASSLSKILPDIPELKGKITCGFLVGSGVNSDGVSTQTNRHYGDPVRLFRDRKINILIATSVAEEGLDFQECDLVVRFDALHHMVGYVQSRGRARKAGSTFVIMIQEHDTAQLEKYQKLQMKEPEVNQVYRTRHMDLDHAEDEEDSDSEEETDPADLLARERYVVPSTGATLTYDNSLNLLNHLCSLIPRDAFTQAHKPRYTGAFEATVHLPRALPVSSSDLTFTGPVRRSKREAKRAAAYKAVKRLRELDVFDEYLLPTCKDTGDEIIDKPGGATSARNVPEIMTVPVCDPWCIGDKLWLHPLAVDGEITTGLVTGTSLPLCEVMVNGCQVQILPGKVLDFEEDLEHEQRASMHEYTKLGVNLGITAKGLTGPLSLYLVPIKPDYQPDFDKIEKLLNNPKGIYDWSQITLADNDRLLVRFAYRAGSTYLLRNVRQDLSPMSLLAFQQEPPQSGSQTYHDYWTQKYSKKNLRVMMPTDGPLLEVTRLVRSKMGTYSLYTDKVADPVLLAADYIFPQKSCSWLPMSYSVRRVYEILPALCHRLTDIYRATCAVRELKLPLIPTNLVIESLTIPSASMPFNNQRLETLGDAVLQLCTTVHLLNQYPNRHEGQLSTLRQQHVSNKYLLRRALDVGLDRFVNSERPSVDKWRYCLPQDQASDMDDAVQQNVRTVMRAYPRRSLQDCMEALLGASFVAGGISLALHTGTTLGLDFGGLTPWFMRYRQTCKAGPIAALFTDLEKTLGYTFRHNHLVLESLTHPSFTNSEVPSYQRLEFLGDAIIELVVTKYLYDKFPNATSHQLSRPRQAAICSPTLAHLTVARLGLHKMMLVNSMELSRAMNVYVALLERFSAEDVAKAWWKLDPPKALSDVFESVIGAVLVDTGYDYDKTAAVVEYVMEDVLKALSPTPQKDPVSELTEWMAGSGCLSLNFKYARLYAQEGVVVLVHDNLVAGPIVSASQYVAKFAAAERALAILKDLKSEKSLSNLCTCAKHMDGSLSPTISTLKGFSMLKIDSAPAEPSDAEDEAEVAALLNAAD</sequence>
<name>A0A409Y4I7_9AGAR</name>
<dbReference type="SMART" id="SM00487">
    <property type="entry name" value="DEXDc"/>
    <property type="match status" value="1"/>
</dbReference>
<dbReference type="Pfam" id="PF00270">
    <property type="entry name" value="DEAD"/>
    <property type="match status" value="1"/>
</dbReference>
<feature type="domain" description="RNase III" evidence="8">
    <location>
        <begin position="1124"/>
        <end position="1271"/>
    </location>
</feature>
<dbReference type="InterPro" id="IPR014001">
    <property type="entry name" value="Helicase_ATP-bd"/>
</dbReference>
<dbReference type="InterPro" id="IPR001650">
    <property type="entry name" value="Helicase_C-like"/>
</dbReference>
<dbReference type="GO" id="GO:0004525">
    <property type="term" value="F:ribonuclease III activity"/>
    <property type="evidence" value="ECO:0007669"/>
    <property type="project" value="InterPro"/>
</dbReference>
<keyword evidence="4" id="KW-0347">Helicase</keyword>
<evidence type="ECO:0000256" key="6">
    <source>
        <dbReference type="PROSITE-ProRule" id="PRU00657"/>
    </source>
</evidence>
<dbReference type="Gene3D" id="3.40.50.300">
    <property type="entry name" value="P-loop containing nucleotide triphosphate hydrolases"/>
    <property type="match status" value="2"/>
</dbReference>
<dbReference type="PROSITE" id="PS50142">
    <property type="entry name" value="RNASE_3_2"/>
    <property type="match status" value="2"/>
</dbReference>
<comment type="similarity">
    <text evidence="6">Belongs to the helicase family. Dicer subfamily.</text>
</comment>
<dbReference type="InParanoid" id="A0A409Y4I7"/>
<dbReference type="SUPFAM" id="SSF69065">
    <property type="entry name" value="RNase III domain-like"/>
    <property type="match status" value="2"/>
</dbReference>
<feature type="domain" description="RNase III" evidence="8">
    <location>
        <begin position="944"/>
        <end position="1086"/>
    </location>
</feature>
<dbReference type="GO" id="GO:0005524">
    <property type="term" value="F:ATP binding"/>
    <property type="evidence" value="ECO:0007669"/>
    <property type="project" value="UniProtKB-KW"/>
</dbReference>
<evidence type="ECO:0000256" key="1">
    <source>
        <dbReference type="ARBA" id="ARBA00022737"/>
    </source>
</evidence>
<dbReference type="Gene3D" id="3.30.160.380">
    <property type="entry name" value="Dicer dimerisation domain"/>
    <property type="match status" value="1"/>
</dbReference>
<dbReference type="InterPro" id="IPR036389">
    <property type="entry name" value="RNase_III_sf"/>
</dbReference>
<feature type="domain" description="Helicase C-terminal" evidence="10">
    <location>
        <begin position="367"/>
        <end position="529"/>
    </location>
</feature>
<evidence type="ECO:0000256" key="3">
    <source>
        <dbReference type="ARBA" id="ARBA00022801"/>
    </source>
</evidence>
<dbReference type="Pfam" id="PF00636">
    <property type="entry name" value="Ribonuclease_3"/>
    <property type="match status" value="2"/>
</dbReference>
<dbReference type="CDD" id="cd18034">
    <property type="entry name" value="DEXHc_dicer"/>
    <property type="match status" value="1"/>
</dbReference>
<comment type="caution">
    <text evidence="12">The sequence shown here is derived from an EMBL/GenBank/DDBJ whole genome shotgun (WGS) entry which is preliminary data.</text>
</comment>
<evidence type="ECO:0000313" key="12">
    <source>
        <dbReference type="EMBL" id="PPQ97956.1"/>
    </source>
</evidence>
<reference evidence="12 13" key="1">
    <citation type="journal article" date="2018" name="Evol. Lett.">
        <title>Horizontal gene cluster transfer increased hallucinogenic mushroom diversity.</title>
        <authorList>
            <person name="Reynolds H.T."/>
            <person name="Vijayakumar V."/>
            <person name="Gluck-Thaler E."/>
            <person name="Korotkin H.B."/>
            <person name="Matheny P.B."/>
            <person name="Slot J.C."/>
        </authorList>
    </citation>
    <scope>NUCLEOTIDE SEQUENCE [LARGE SCALE GENOMIC DNA]</scope>
    <source>
        <strain evidence="12 13">SRW20</strain>
    </source>
</reference>
<evidence type="ECO:0000259" key="10">
    <source>
        <dbReference type="PROSITE" id="PS51194"/>
    </source>
</evidence>
<evidence type="ECO:0000259" key="11">
    <source>
        <dbReference type="PROSITE" id="PS51327"/>
    </source>
</evidence>
<accession>A0A409Y4I7</accession>
<keyword evidence="2" id="KW-0547">Nucleotide-binding</keyword>
<keyword evidence="5" id="KW-0067">ATP-binding</keyword>
<keyword evidence="1" id="KW-0677">Repeat</keyword>
<dbReference type="SMART" id="SM00490">
    <property type="entry name" value="HELICc"/>
    <property type="match status" value="1"/>
</dbReference>
<evidence type="ECO:0000259" key="9">
    <source>
        <dbReference type="PROSITE" id="PS51192"/>
    </source>
</evidence>
<protein>
    <recommendedName>
        <fullName evidence="14">Dicer-like protein 1</fullName>
    </recommendedName>
</protein>
<dbReference type="EMBL" id="NHYE01001155">
    <property type="protein sequence ID" value="PPQ97956.1"/>
    <property type="molecule type" value="Genomic_DNA"/>
</dbReference>
<dbReference type="PROSITE" id="PS51194">
    <property type="entry name" value="HELICASE_CTER"/>
    <property type="match status" value="1"/>
</dbReference>
<evidence type="ECO:0000259" key="8">
    <source>
        <dbReference type="PROSITE" id="PS50142"/>
    </source>
</evidence>
<keyword evidence="6" id="KW-0694">RNA-binding</keyword>
<keyword evidence="13" id="KW-1185">Reference proteome</keyword>
<dbReference type="PANTHER" id="PTHR14950:SF37">
    <property type="entry name" value="ENDORIBONUCLEASE DICER"/>
    <property type="match status" value="1"/>
</dbReference>
<evidence type="ECO:0000256" key="2">
    <source>
        <dbReference type="ARBA" id="ARBA00022741"/>
    </source>
</evidence>
<evidence type="ECO:0008006" key="14">
    <source>
        <dbReference type="Google" id="ProtNLM"/>
    </source>
</evidence>
<gene>
    <name evidence="12" type="ORF">CVT26_003104</name>
</gene>
<dbReference type="PROSITE" id="PS51192">
    <property type="entry name" value="HELICASE_ATP_BIND_1"/>
    <property type="match status" value="1"/>
</dbReference>
<dbReference type="OrthoDB" id="416741at2759"/>
<dbReference type="Proteomes" id="UP000284706">
    <property type="component" value="Unassembled WGS sequence"/>
</dbReference>
<evidence type="ECO:0000256" key="4">
    <source>
        <dbReference type="ARBA" id="ARBA00022806"/>
    </source>
</evidence>
<evidence type="ECO:0000313" key="13">
    <source>
        <dbReference type="Proteomes" id="UP000284706"/>
    </source>
</evidence>
<dbReference type="STRING" id="231916.A0A409Y4I7"/>
<dbReference type="GO" id="GO:0004386">
    <property type="term" value="F:helicase activity"/>
    <property type="evidence" value="ECO:0007669"/>
    <property type="project" value="UniProtKB-KW"/>
</dbReference>
<dbReference type="InterPro" id="IPR005034">
    <property type="entry name" value="Dicer_dimerisation"/>
</dbReference>
<dbReference type="Gene3D" id="1.10.1520.10">
    <property type="entry name" value="Ribonuclease III domain"/>
    <property type="match status" value="2"/>
</dbReference>
<dbReference type="PROSITE" id="PS51327">
    <property type="entry name" value="DICER_DSRBF"/>
    <property type="match status" value="1"/>
</dbReference>
<dbReference type="InterPro" id="IPR011545">
    <property type="entry name" value="DEAD/DEAH_box_helicase_dom"/>
</dbReference>
<dbReference type="CDD" id="cd00593">
    <property type="entry name" value="RIBOc"/>
    <property type="match status" value="2"/>
</dbReference>
<dbReference type="InterPro" id="IPR038248">
    <property type="entry name" value="Dicer_dimer_sf"/>
</dbReference>
<dbReference type="SUPFAM" id="SSF54768">
    <property type="entry name" value="dsRNA-binding domain-like"/>
    <property type="match status" value="1"/>
</dbReference>
<dbReference type="PANTHER" id="PTHR14950">
    <property type="entry name" value="DICER-RELATED"/>
    <property type="match status" value="1"/>
</dbReference>
<keyword evidence="3" id="KW-0378">Hydrolase</keyword>
<evidence type="ECO:0000256" key="7">
    <source>
        <dbReference type="SAM" id="MobiDB-lite"/>
    </source>
</evidence>
<feature type="domain" description="Helicase ATP-binding" evidence="9">
    <location>
        <begin position="22"/>
        <end position="196"/>
    </location>
</feature>
<dbReference type="InterPro" id="IPR027417">
    <property type="entry name" value="P-loop_NTPase"/>
</dbReference>
<feature type="region of interest" description="Disordered" evidence="7">
    <location>
        <begin position="529"/>
        <end position="548"/>
    </location>
</feature>
<dbReference type="Pfam" id="PF00271">
    <property type="entry name" value="Helicase_C"/>
    <property type="match status" value="1"/>
</dbReference>
<feature type="compositionally biased region" description="Acidic residues" evidence="7">
    <location>
        <begin position="530"/>
        <end position="545"/>
    </location>
</feature>
<proteinExistence type="inferred from homology"/>
<feature type="domain" description="Dicer dsRNA-binding fold" evidence="11">
    <location>
        <begin position="558"/>
        <end position="658"/>
    </location>
</feature>
<dbReference type="InterPro" id="IPR000999">
    <property type="entry name" value="RNase_III_dom"/>
</dbReference>
<dbReference type="Pfam" id="PF03368">
    <property type="entry name" value="Dicer_dimer"/>
    <property type="match status" value="1"/>
</dbReference>
<dbReference type="FunCoup" id="A0A409Y4I7">
    <property type="interactions" value="289"/>
</dbReference>
<dbReference type="PROSITE" id="PS00517">
    <property type="entry name" value="RNASE_3_1"/>
    <property type="match status" value="1"/>
</dbReference>
<dbReference type="SMART" id="SM00535">
    <property type="entry name" value="RIBOc"/>
    <property type="match status" value="2"/>
</dbReference>
<dbReference type="GO" id="GO:0003723">
    <property type="term" value="F:RNA binding"/>
    <property type="evidence" value="ECO:0007669"/>
    <property type="project" value="UniProtKB-UniRule"/>
</dbReference>
<organism evidence="12 13">
    <name type="scientific">Gymnopilus dilepis</name>
    <dbReference type="NCBI Taxonomy" id="231916"/>
    <lineage>
        <taxon>Eukaryota</taxon>
        <taxon>Fungi</taxon>
        <taxon>Dikarya</taxon>
        <taxon>Basidiomycota</taxon>
        <taxon>Agaricomycotina</taxon>
        <taxon>Agaricomycetes</taxon>
        <taxon>Agaricomycetidae</taxon>
        <taxon>Agaricales</taxon>
        <taxon>Agaricineae</taxon>
        <taxon>Hymenogastraceae</taxon>
        <taxon>Gymnopilus</taxon>
    </lineage>
</organism>
<dbReference type="GO" id="GO:0006396">
    <property type="term" value="P:RNA processing"/>
    <property type="evidence" value="ECO:0007669"/>
    <property type="project" value="InterPro"/>
</dbReference>
<dbReference type="GO" id="GO:0031047">
    <property type="term" value="P:regulatory ncRNA-mediated gene silencing"/>
    <property type="evidence" value="ECO:0007669"/>
    <property type="project" value="UniProtKB-ARBA"/>
</dbReference>
<dbReference type="SUPFAM" id="SSF52540">
    <property type="entry name" value="P-loop containing nucleoside triphosphate hydrolases"/>
    <property type="match status" value="1"/>
</dbReference>
<evidence type="ECO:0000256" key="5">
    <source>
        <dbReference type="ARBA" id="ARBA00022840"/>
    </source>
</evidence>